<dbReference type="Pfam" id="PF14559">
    <property type="entry name" value="TPR_19"/>
    <property type="match status" value="1"/>
</dbReference>
<dbReference type="Proteomes" id="UP000237752">
    <property type="component" value="Unassembled WGS sequence"/>
</dbReference>
<dbReference type="EMBL" id="PVUE01000013">
    <property type="protein sequence ID" value="PRZ40951.1"/>
    <property type="molecule type" value="Genomic_DNA"/>
</dbReference>
<reference evidence="1 2" key="1">
    <citation type="submission" date="2018-03" db="EMBL/GenBank/DDBJ databases">
        <title>Genomic Encyclopedia of Archaeal and Bacterial Type Strains, Phase II (KMG-II): from individual species to whole genera.</title>
        <authorList>
            <person name="Goeker M."/>
        </authorList>
    </citation>
    <scope>NUCLEOTIDE SEQUENCE [LARGE SCALE GENOMIC DNA]</scope>
    <source>
        <strain evidence="1 2">DSM 100065</strain>
    </source>
</reference>
<evidence type="ECO:0000313" key="1">
    <source>
        <dbReference type="EMBL" id="PRZ40951.1"/>
    </source>
</evidence>
<dbReference type="SUPFAM" id="SSF48452">
    <property type="entry name" value="TPR-like"/>
    <property type="match status" value="1"/>
</dbReference>
<dbReference type="Gene3D" id="1.25.40.10">
    <property type="entry name" value="Tetratricopeptide repeat domain"/>
    <property type="match status" value="1"/>
</dbReference>
<organism evidence="1 2">
    <name type="scientific">Antricoccus suffuscus</name>
    <dbReference type="NCBI Taxonomy" id="1629062"/>
    <lineage>
        <taxon>Bacteria</taxon>
        <taxon>Bacillati</taxon>
        <taxon>Actinomycetota</taxon>
        <taxon>Actinomycetes</taxon>
        <taxon>Geodermatophilales</taxon>
        <taxon>Antricoccaceae</taxon>
        <taxon>Antricoccus</taxon>
    </lineage>
</organism>
<evidence type="ECO:0000313" key="2">
    <source>
        <dbReference type="Proteomes" id="UP000237752"/>
    </source>
</evidence>
<protein>
    <submittedName>
        <fullName evidence="1">Tetratricopeptide repeat protein</fullName>
    </submittedName>
</protein>
<proteinExistence type="predicted"/>
<name>A0A2T0ZX69_9ACTN</name>
<sequence>MALHLVAAGVLVDSEPEKALLHARVAREMAPRLASVREASGIVAYQAGEWAEAVRDLRAARRMSGDDSHVPVLADCERALGRPERAITLVTETDLSRLPKDVRAEAAIVHSGARRDLGEIDGALHVLESFGLDPDKSPGSGPRIWYAYADTLVDAGRTDDAKKWFAQVVEHDLDEETDAQERLEALT</sequence>
<dbReference type="AlphaFoldDB" id="A0A2T0ZX69"/>
<gene>
    <name evidence="1" type="ORF">CLV47_113117</name>
</gene>
<comment type="caution">
    <text evidence="1">The sequence shown here is derived from an EMBL/GenBank/DDBJ whole genome shotgun (WGS) entry which is preliminary data.</text>
</comment>
<keyword evidence="2" id="KW-1185">Reference proteome</keyword>
<dbReference type="InterPro" id="IPR011990">
    <property type="entry name" value="TPR-like_helical_dom_sf"/>
</dbReference>
<accession>A0A2T0ZX69</accession>